<dbReference type="Gene3D" id="1.10.3020.10">
    <property type="entry name" value="alpha-amino acid ester hydrolase ( Helical cap domain)"/>
    <property type="match status" value="1"/>
</dbReference>
<dbReference type="SUPFAM" id="SSF53474">
    <property type="entry name" value="alpha/beta-Hydrolases"/>
    <property type="match status" value="1"/>
</dbReference>
<dbReference type="InterPro" id="IPR000383">
    <property type="entry name" value="Xaa-Pro-like_dom"/>
</dbReference>
<dbReference type="InterPro" id="IPR050585">
    <property type="entry name" value="Xaa-Pro_dipeptidyl-ppase/CocE"/>
</dbReference>
<organism evidence="4 5">
    <name type="scientific">Streptomyces daqingensis</name>
    <dbReference type="NCBI Taxonomy" id="1472640"/>
    <lineage>
        <taxon>Bacteria</taxon>
        <taxon>Bacillati</taxon>
        <taxon>Actinomycetota</taxon>
        <taxon>Actinomycetes</taxon>
        <taxon>Kitasatosporales</taxon>
        <taxon>Streptomycetaceae</taxon>
        <taxon>Streptomyces</taxon>
    </lineage>
</organism>
<dbReference type="Pfam" id="PF02129">
    <property type="entry name" value="Peptidase_S15"/>
    <property type="match status" value="1"/>
</dbReference>
<dbReference type="PANTHER" id="PTHR43056:SF10">
    <property type="entry name" value="COCE_NOND FAMILY, PUTATIVE (AFU_ORTHOLOGUE AFUA_7G00600)-RELATED"/>
    <property type="match status" value="1"/>
</dbReference>
<keyword evidence="1" id="KW-0378">Hydrolase</keyword>
<dbReference type="RefSeq" id="WP_189035445.1">
    <property type="nucleotide sequence ID" value="NZ_BMMP01000002.1"/>
</dbReference>
<evidence type="ECO:0000259" key="3">
    <source>
        <dbReference type="SMART" id="SM00939"/>
    </source>
</evidence>
<keyword evidence="5" id="KW-1185">Reference proteome</keyword>
<dbReference type="Gene3D" id="2.60.120.260">
    <property type="entry name" value="Galactose-binding domain-like"/>
    <property type="match status" value="1"/>
</dbReference>
<dbReference type="SUPFAM" id="SSF49785">
    <property type="entry name" value="Galactose-binding domain-like"/>
    <property type="match status" value="1"/>
</dbReference>
<evidence type="ECO:0000313" key="5">
    <source>
        <dbReference type="Proteomes" id="UP000631535"/>
    </source>
</evidence>
<gene>
    <name evidence="4" type="ORF">GCM10012287_05800</name>
</gene>
<dbReference type="InterPro" id="IPR029058">
    <property type="entry name" value="AB_hydrolase_fold"/>
</dbReference>
<evidence type="ECO:0000256" key="1">
    <source>
        <dbReference type="ARBA" id="ARBA00022801"/>
    </source>
</evidence>
<dbReference type="Proteomes" id="UP000631535">
    <property type="component" value="Unassembled WGS sequence"/>
</dbReference>
<dbReference type="InterPro" id="IPR005674">
    <property type="entry name" value="CocE/Ser_esterase"/>
</dbReference>
<accession>A0ABQ2LTL6</accession>
<dbReference type="EMBL" id="BMMP01000002">
    <property type="protein sequence ID" value="GGO43205.1"/>
    <property type="molecule type" value="Genomic_DNA"/>
</dbReference>
<dbReference type="PANTHER" id="PTHR43056">
    <property type="entry name" value="PEPTIDASE S9 PROLYL OLIGOPEPTIDASE"/>
    <property type="match status" value="1"/>
</dbReference>
<evidence type="ECO:0000256" key="2">
    <source>
        <dbReference type="SAM" id="MobiDB-lite"/>
    </source>
</evidence>
<dbReference type="NCBIfam" id="TIGR00976">
    <property type="entry name" value="CocE_NonD"/>
    <property type="match status" value="1"/>
</dbReference>
<comment type="caution">
    <text evidence="4">The sequence shown here is derived from an EMBL/GenBank/DDBJ whole genome shotgun (WGS) entry which is preliminary data.</text>
</comment>
<dbReference type="SMART" id="SM00939">
    <property type="entry name" value="PepX_C"/>
    <property type="match status" value="1"/>
</dbReference>
<protein>
    <submittedName>
        <fullName evidence="4">Peptidase S15</fullName>
    </submittedName>
</protein>
<name>A0ABQ2LTL6_9ACTN</name>
<feature type="compositionally biased region" description="Basic and acidic residues" evidence="2">
    <location>
        <begin position="532"/>
        <end position="544"/>
    </location>
</feature>
<dbReference type="InterPro" id="IPR013736">
    <property type="entry name" value="Xaa-Pro_dipept_C"/>
</dbReference>
<feature type="region of interest" description="Disordered" evidence="2">
    <location>
        <begin position="532"/>
        <end position="553"/>
    </location>
</feature>
<dbReference type="Pfam" id="PF08530">
    <property type="entry name" value="PepX_C"/>
    <property type="match status" value="1"/>
</dbReference>
<evidence type="ECO:0000313" key="4">
    <source>
        <dbReference type="EMBL" id="GGO43205.1"/>
    </source>
</evidence>
<dbReference type="InterPro" id="IPR008979">
    <property type="entry name" value="Galactose-bd-like_sf"/>
</dbReference>
<dbReference type="Gene3D" id="3.40.50.1820">
    <property type="entry name" value="alpha/beta hydrolase"/>
    <property type="match status" value="1"/>
</dbReference>
<proteinExistence type="predicted"/>
<feature type="domain" description="Xaa-Pro dipeptidyl-peptidase C-terminal" evidence="3">
    <location>
        <begin position="291"/>
        <end position="549"/>
    </location>
</feature>
<reference evidence="5" key="1">
    <citation type="journal article" date="2019" name="Int. J. Syst. Evol. Microbiol.">
        <title>The Global Catalogue of Microorganisms (GCM) 10K type strain sequencing project: providing services to taxonomists for standard genome sequencing and annotation.</title>
        <authorList>
            <consortium name="The Broad Institute Genomics Platform"/>
            <consortium name="The Broad Institute Genome Sequencing Center for Infectious Disease"/>
            <person name="Wu L."/>
            <person name="Ma J."/>
        </authorList>
    </citation>
    <scope>NUCLEOTIDE SEQUENCE [LARGE SCALE GENOMIC DNA]</scope>
    <source>
        <strain evidence="5">CGMCC 4.7178</strain>
    </source>
</reference>
<sequence length="674" mass="75945">MRFVTNLPHKTEEEEHVRIPVSDGTHLAARIWRPVTAPEEPVPAVLEYIPYRKRDLTAVRDSMHHPYIAGHGYACVRVDLRGTGESEGVLADEYLDLEQSDAEDVIAWLAEQPWCNGRVGMMGISWGAFSALQVAARRPPNLDAIVIASFTDDRYADDMHYMGGCLLSDNLAEAGTMFAYSTCPPDPALVGERWRDMWLERLEHTRPWALEWLRHQRRDDYWRHASVCEDYQSVRCPVLASSGWADGYSNAVTRLLANLDVPRKGLIGPWSHKFPHLGQPGPAIGYLQEVVRWWDHWLKDEDNGAMDGPMLRTWMQESVPPSTSYEERPGRWVGEQTWPSPDIRPVSHPLSRHTVNPPGTTVGEEELTVQSPLSVGQFAGKWASYSAPPDLPYDQREEDGGSLVFDTEALTERVEILGTPTVELDFSVNEPVAMVAARLSDVAPDGSATRVTYGLLNLTRRDGTGEPEPLEPGRRYRATVQLNGVGQAFPPGHRIRLSLSTSYWPLAWPPPKPVLLSVYACNSALTLPVRPASEEGEMRSKPFEEPEGTPPIEVSYKTPVDSRWEVRRDLVDYGSALEILKDAGTVHFEDIDLDVHRKAFERYDSVADDFESVRGESAWTMAFSRDEWNVRTETRTVLTSTGSDFVLHATLDGYEGDQRVFSRTWNERVPRDFV</sequence>